<feature type="region of interest" description="Disordered" evidence="1">
    <location>
        <begin position="304"/>
        <end position="334"/>
    </location>
</feature>
<feature type="region of interest" description="Disordered" evidence="1">
    <location>
        <begin position="1"/>
        <end position="42"/>
    </location>
</feature>
<dbReference type="PANTHER" id="PTHR13265:SF0">
    <property type="entry name" value="HPR1"/>
    <property type="match status" value="1"/>
</dbReference>
<feature type="compositionally biased region" description="Basic and acidic residues" evidence="1">
    <location>
        <begin position="21"/>
        <end position="33"/>
    </location>
</feature>
<protein>
    <submittedName>
        <fullName evidence="2">Uncharacterized protein</fullName>
    </submittedName>
</protein>
<name>A0A0D7BUW9_9AGAR</name>
<organism evidence="2 3">
    <name type="scientific">Cylindrobasidium torrendii FP15055 ss-10</name>
    <dbReference type="NCBI Taxonomy" id="1314674"/>
    <lineage>
        <taxon>Eukaryota</taxon>
        <taxon>Fungi</taxon>
        <taxon>Dikarya</taxon>
        <taxon>Basidiomycota</taxon>
        <taxon>Agaricomycotina</taxon>
        <taxon>Agaricomycetes</taxon>
        <taxon>Agaricomycetidae</taxon>
        <taxon>Agaricales</taxon>
        <taxon>Marasmiineae</taxon>
        <taxon>Physalacriaceae</taxon>
        <taxon>Cylindrobasidium</taxon>
    </lineage>
</organism>
<evidence type="ECO:0000313" key="2">
    <source>
        <dbReference type="EMBL" id="KIY73416.1"/>
    </source>
</evidence>
<evidence type="ECO:0000256" key="1">
    <source>
        <dbReference type="SAM" id="MobiDB-lite"/>
    </source>
</evidence>
<feature type="region of interest" description="Disordered" evidence="1">
    <location>
        <begin position="577"/>
        <end position="603"/>
    </location>
</feature>
<dbReference type="GO" id="GO:0000445">
    <property type="term" value="C:THO complex part of transcription export complex"/>
    <property type="evidence" value="ECO:0007669"/>
    <property type="project" value="TreeGrafter"/>
</dbReference>
<feature type="region of interest" description="Disordered" evidence="1">
    <location>
        <begin position="689"/>
        <end position="740"/>
    </location>
</feature>
<dbReference type="InterPro" id="IPR021861">
    <property type="entry name" value="THO_THOC1"/>
</dbReference>
<dbReference type="STRING" id="1314674.A0A0D7BUW9"/>
<accession>A0A0D7BUW9</accession>
<dbReference type="Proteomes" id="UP000054007">
    <property type="component" value="Unassembled WGS sequence"/>
</dbReference>
<gene>
    <name evidence="2" type="ORF">CYLTODRAFT_365962</name>
</gene>
<dbReference type="Pfam" id="PF11957">
    <property type="entry name" value="efThoc1"/>
    <property type="match status" value="1"/>
</dbReference>
<dbReference type="EMBL" id="KN880436">
    <property type="protein sequence ID" value="KIY73416.1"/>
    <property type="molecule type" value="Genomic_DNA"/>
</dbReference>
<dbReference type="PANTHER" id="PTHR13265">
    <property type="entry name" value="THO COMPLEX SUBUNIT 1"/>
    <property type="match status" value="1"/>
</dbReference>
<evidence type="ECO:0000313" key="3">
    <source>
        <dbReference type="Proteomes" id="UP000054007"/>
    </source>
</evidence>
<dbReference type="AlphaFoldDB" id="A0A0D7BUW9"/>
<sequence>MGSIQQSLSALLNALPPPPVPHEELRKQVEEASKTPAGSSDLKRQRWENAFRAEMFKLARLEPQALKDKDMKYYDRLSTLLDVALEFSLVEQWDQAYVILLLSDVFETHTVASCSHIFSWLESRAPQLTADMIPQKGKALVLIRGLNDLLKRLSKTGSNTTFCGRILTFLGGVFPLSERSGVNLRGDYGPAWDGPILQNPSPSKPAEETEKDKVMKVDEATKPDEKTALQEERKSDAPDDKIEVDAGAEEDKPQDGSFYNMFWSLQLPFSNPPTLLKKDSFTTFQDSVTKVLPVIKEHTTKERVLMGGSERTNTAATPPNPNKRKRDSGESNEPNMKINDYFFAKFLTSPDLLDLELSDTHFRRQILFQLVTLLHHIILSSKVAKEVAQLPPNELKNRTMYVDFNLDPAQTQWVEDMIKRVMDEIRQTAPNGRAFADTVAVIMERERNWVKWKNEACPPFDRESWSSQNGGLAEASREDWEKLMSSPEPWPHPYGSDGITELWSMGYRGLSDLEFFQKADDVYAFWNQIKRHDQLIERRKQQLQQAQARQLKAKADADAKAKAAAEAAAAAAAAAEAEAKEGDVKMQDKVDKDKDVDKKPAEETKEIQLPAIEYEKDKVIASHEDTKQRYAWLALRAARDKHLNLFSKIGTGDIEKLIEGIEGRLVEATPAPPSPVVASAIASDLDVTAIPEQLGGDSNAKDESAKVDQNGDVAMTSPVKEKEEPPMGPSPPPKEAATKT</sequence>
<dbReference type="GO" id="GO:0006406">
    <property type="term" value="P:mRNA export from nucleus"/>
    <property type="evidence" value="ECO:0007669"/>
    <property type="project" value="TreeGrafter"/>
</dbReference>
<reference evidence="2 3" key="1">
    <citation type="journal article" date="2015" name="Fungal Genet. Biol.">
        <title>Evolution of novel wood decay mechanisms in Agaricales revealed by the genome sequences of Fistulina hepatica and Cylindrobasidium torrendii.</title>
        <authorList>
            <person name="Floudas D."/>
            <person name="Held B.W."/>
            <person name="Riley R."/>
            <person name="Nagy L.G."/>
            <person name="Koehler G."/>
            <person name="Ransdell A.S."/>
            <person name="Younus H."/>
            <person name="Chow J."/>
            <person name="Chiniquy J."/>
            <person name="Lipzen A."/>
            <person name="Tritt A."/>
            <person name="Sun H."/>
            <person name="Haridas S."/>
            <person name="LaButti K."/>
            <person name="Ohm R.A."/>
            <person name="Kues U."/>
            <person name="Blanchette R.A."/>
            <person name="Grigoriev I.V."/>
            <person name="Minto R.E."/>
            <person name="Hibbett D.S."/>
        </authorList>
    </citation>
    <scope>NUCLEOTIDE SEQUENCE [LARGE SCALE GENOMIC DNA]</scope>
    <source>
        <strain evidence="2 3">FP15055 ss-10</strain>
    </source>
</reference>
<proteinExistence type="predicted"/>
<feature type="compositionally biased region" description="Basic and acidic residues" evidence="1">
    <location>
        <begin position="205"/>
        <end position="242"/>
    </location>
</feature>
<feature type="region of interest" description="Disordered" evidence="1">
    <location>
        <begin position="193"/>
        <end position="242"/>
    </location>
</feature>
<keyword evidence="3" id="KW-1185">Reference proteome</keyword>
<dbReference type="OrthoDB" id="9402762at2759"/>